<evidence type="ECO:0000256" key="1">
    <source>
        <dbReference type="ARBA" id="ARBA00009995"/>
    </source>
</evidence>
<organism evidence="8 9">
    <name type="scientific">Panagrellus redivivus</name>
    <name type="common">Microworm</name>
    <dbReference type="NCBI Taxonomy" id="6233"/>
    <lineage>
        <taxon>Eukaryota</taxon>
        <taxon>Metazoa</taxon>
        <taxon>Ecdysozoa</taxon>
        <taxon>Nematoda</taxon>
        <taxon>Chromadorea</taxon>
        <taxon>Rhabditida</taxon>
        <taxon>Tylenchina</taxon>
        <taxon>Panagrolaimomorpha</taxon>
        <taxon>Panagrolaimoidea</taxon>
        <taxon>Panagrolaimidae</taxon>
        <taxon>Panagrellus</taxon>
    </lineage>
</organism>
<sequence>MRAFLALLLGVSYFNAVWAHKLLVISTSHSKSHMISAARIADTLAEHGHDVTFANIEIGLSITRFAPLAKRPNLVTLGYVSEHDEHAFINKTGQKTLDAFKPHSVAAKFASSVASVKGFTDACERVLQNNKTVLDQLRAKNFDAVFTEHFTACPTALTEVLNIPIHFLVSSCTLFESIADIFGAPVPTGYVPAAFGMTGFNDEMSFTERARNQIEVEVARHVFGQTYSSTTALFRKYYGPDFLDVAEIMRRRTPFYFIATEDLIDIPRPWPPNAIRIGGLGIDYNADVTDTVLAEPFKTQMTFGAKGVVFFSLGSNTNTAGLPEAIKLNLFGTFGKFRDYHFIVKVDKEDGSTQKLFKDIPNVFVTAWAPQPALLRHPRLELFITHGGYNSILEVASAGKPVLLLPMMYDQARNAAIVQRNGWGRSIDKQSLLKSSQTFEAELAEMLGTDKYKTQAKRIQKLLRTKPFSADEVFIRHVNFALANGGRLPELATVAHSLSVIQQYSLDVWALFVTTIMILIGTLIVGTIGILKRILHILQSKPTSIIKKDE</sequence>
<accession>A0A7E4VBA9</accession>
<dbReference type="SUPFAM" id="SSF53756">
    <property type="entry name" value="UDP-Glycosyltransferase/glycogen phosphorylase"/>
    <property type="match status" value="1"/>
</dbReference>
<dbReference type="Gene3D" id="3.40.50.2000">
    <property type="entry name" value="Glycogen Phosphorylase B"/>
    <property type="match status" value="2"/>
</dbReference>
<dbReference type="InterPro" id="IPR050271">
    <property type="entry name" value="UDP-glycosyltransferase"/>
</dbReference>
<feature type="transmembrane region" description="Helical" evidence="6">
    <location>
        <begin position="508"/>
        <end position="531"/>
    </location>
</feature>
<name>A0A7E4VBA9_PANRE</name>
<feature type="signal peptide" evidence="7">
    <location>
        <begin position="1"/>
        <end position="19"/>
    </location>
</feature>
<comment type="similarity">
    <text evidence="1">Belongs to the UDP-glycosyltransferase family.</text>
</comment>
<dbReference type="Pfam" id="PF00201">
    <property type="entry name" value="UDPGT"/>
    <property type="match status" value="1"/>
</dbReference>
<keyword evidence="6" id="KW-0472">Membrane</keyword>
<dbReference type="Proteomes" id="UP000492821">
    <property type="component" value="Unassembled WGS sequence"/>
</dbReference>
<dbReference type="AlphaFoldDB" id="A0A7E4VBA9"/>
<protein>
    <recommendedName>
        <fullName evidence="2">glucuronosyltransferase</fullName>
        <ecNumber evidence="2">2.4.1.17</ecNumber>
    </recommendedName>
</protein>
<dbReference type="PANTHER" id="PTHR48043">
    <property type="entry name" value="EG:EG0003.4 PROTEIN-RELATED"/>
    <property type="match status" value="1"/>
</dbReference>
<keyword evidence="6" id="KW-0812">Transmembrane</keyword>
<evidence type="ECO:0000313" key="8">
    <source>
        <dbReference type="Proteomes" id="UP000492821"/>
    </source>
</evidence>
<evidence type="ECO:0000256" key="6">
    <source>
        <dbReference type="SAM" id="Phobius"/>
    </source>
</evidence>
<dbReference type="PANTHER" id="PTHR48043:SF143">
    <property type="entry name" value="UDP-GLUCURONOSYLTRANSFERASE"/>
    <property type="match status" value="1"/>
</dbReference>
<proteinExistence type="inferred from homology"/>
<dbReference type="CDD" id="cd03784">
    <property type="entry name" value="GT1_Gtf-like"/>
    <property type="match status" value="1"/>
</dbReference>
<dbReference type="InterPro" id="IPR002213">
    <property type="entry name" value="UDP_glucos_trans"/>
</dbReference>
<dbReference type="WBParaSite" id="Pan_g18344.t1">
    <property type="protein sequence ID" value="Pan_g18344.t1"/>
    <property type="gene ID" value="Pan_g18344"/>
</dbReference>
<feature type="chain" id="PRO_5028977139" description="glucuronosyltransferase" evidence="7">
    <location>
        <begin position="20"/>
        <end position="550"/>
    </location>
</feature>
<reference evidence="8" key="1">
    <citation type="journal article" date="2013" name="Genetics">
        <title>The draft genome and transcriptome of Panagrellus redivivus are shaped by the harsh demands of a free-living lifestyle.</title>
        <authorList>
            <person name="Srinivasan J."/>
            <person name="Dillman A.R."/>
            <person name="Macchietto M.G."/>
            <person name="Heikkinen L."/>
            <person name="Lakso M."/>
            <person name="Fracchia K.M."/>
            <person name="Antoshechkin I."/>
            <person name="Mortazavi A."/>
            <person name="Wong G."/>
            <person name="Sternberg P.W."/>
        </authorList>
    </citation>
    <scope>NUCLEOTIDE SEQUENCE [LARGE SCALE GENOMIC DNA]</scope>
    <source>
        <strain evidence="8">MT8872</strain>
    </source>
</reference>
<evidence type="ECO:0000256" key="3">
    <source>
        <dbReference type="ARBA" id="ARBA00022676"/>
    </source>
</evidence>
<keyword evidence="4" id="KW-0808">Transferase</keyword>
<evidence type="ECO:0000256" key="2">
    <source>
        <dbReference type="ARBA" id="ARBA00012544"/>
    </source>
</evidence>
<dbReference type="FunFam" id="3.40.50.2000:FF:000021">
    <property type="entry name" value="UDP-glucuronosyltransferase"/>
    <property type="match status" value="1"/>
</dbReference>
<comment type="catalytic activity">
    <reaction evidence="5">
        <text>glucuronate acceptor + UDP-alpha-D-glucuronate = acceptor beta-D-glucuronoside + UDP + H(+)</text>
        <dbReference type="Rhea" id="RHEA:21032"/>
        <dbReference type="ChEBI" id="CHEBI:15378"/>
        <dbReference type="ChEBI" id="CHEBI:58052"/>
        <dbReference type="ChEBI" id="CHEBI:58223"/>
        <dbReference type="ChEBI" id="CHEBI:132367"/>
        <dbReference type="ChEBI" id="CHEBI:132368"/>
        <dbReference type="EC" id="2.4.1.17"/>
    </reaction>
</comment>
<keyword evidence="3" id="KW-0328">Glycosyltransferase</keyword>
<keyword evidence="6" id="KW-1133">Transmembrane helix</keyword>
<dbReference type="GO" id="GO:0015020">
    <property type="term" value="F:glucuronosyltransferase activity"/>
    <property type="evidence" value="ECO:0007669"/>
    <property type="project" value="UniProtKB-EC"/>
</dbReference>
<keyword evidence="7" id="KW-0732">Signal</keyword>
<evidence type="ECO:0000256" key="7">
    <source>
        <dbReference type="SAM" id="SignalP"/>
    </source>
</evidence>
<keyword evidence="8" id="KW-1185">Reference proteome</keyword>
<evidence type="ECO:0000256" key="4">
    <source>
        <dbReference type="ARBA" id="ARBA00022679"/>
    </source>
</evidence>
<reference evidence="9" key="2">
    <citation type="submission" date="2020-10" db="UniProtKB">
        <authorList>
            <consortium name="WormBaseParasite"/>
        </authorList>
    </citation>
    <scope>IDENTIFICATION</scope>
</reference>
<evidence type="ECO:0000313" key="9">
    <source>
        <dbReference type="WBParaSite" id="Pan_g18344.t1"/>
    </source>
</evidence>
<evidence type="ECO:0000256" key="5">
    <source>
        <dbReference type="ARBA" id="ARBA00047475"/>
    </source>
</evidence>
<dbReference type="EC" id="2.4.1.17" evidence="2"/>